<evidence type="ECO:0000313" key="4">
    <source>
        <dbReference type="Proteomes" id="UP000288246"/>
    </source>
</evidence>
<evidence type="ECO:0000259" key="2">
    <source>
        <dbReference type="Pfam" id="PF17775"/>
    </source>
</evidence>
<feature type="domain" description="YchJ-like middle NTF2-like" evidence="2">
    <location>
        <begin position="36"/>
        <end position="130"/>
    </location>
</feature>
<dbReference type="EMBL" id="BHYL01000024">
    <property type="protein sequence ID" value="GCD18718.1"/>
    <property type="molecule type" value="Genomic_DNA"/>
</dbReference>
<protein>
    <recommendedName>
        <fullName evidence="1">UPF0225 protein CTKZ_02800</fullName>
    </recommendedName>
</protein>
<comment type="caution">
    <text evidence="3">The sequence shown here is derived from an EMBL/GenBank/DDBJ whole genome shotgun (WGS) entry which is preliminary data.</text>
</comment>
<dbReference type="HAMAP" id="MF_00612">
    <property type="entry name" value="UPF0225"/>
    <property type="match status" value="1"/>
</dbReference>
<dbReference type="OrthoDB" id="21421at2"/>
<reference evidence="3 4" key="1">
    <citation type="submission" date="2018-11" db="EMBL/GenBank/DDBJ databases">
        <title>Draft genome sequence of Cellulomonas takizawaensis strain TKZ-21.</title>
        <authorList>
            <person name="Yamamura H."/>
            <person name="Hayashi T."/>
            <person name="Hamada M."/>
            <person name="Serisawa Y."/>
            <person name="Matsuyama K."/>
            <person name="Nakagawa Y."/>
            <person name="Otoguro M."/>
            <person name="Yanagida F."/>
            <person name="Hayakawa M."/>
        </authorList>
    </citation>
    <scope>NUCLEOTIDE SEQUENCE [LARGE SCALE GENOMIC DNA]</scope>
    <source>
        <strain evidence="3 4">TKZ-21</strain>
    </source>
</reference>
<proteinExistence type="inferred from homology"/>
<keyword evidence="4" id="KW-1185">Reference proteome</keyword>
<dbReference type="SUPFAM" id="SSF54427">
    <property type="entry name" value="NTF2-like"/>
    <property type="match status" value="1"/>
</dbReference>
<dbReference type="InterPro" id="IPR048469">
    <property type="entry name" value="YchJ-like_M"/>
</dbReference>
<name>A0A401UVM5_9CELL</name>
<accession>A0A401UVM5</accession>
<evidence type="ECO:0000256" key="1">
    <source>
        <dbReference type="HAMAP-Rule" id="MF_00612"/>
    </source>
</evidence>
<dbReference type="InterPro" id="IPR032710">
    <property type="entry name" value="NTF2-like_dom_sf"/>
</dbReference>
<dbReference type="InterPro" id="IPR023006">
    <property type="entry name" value="YchJ-like"/>
</dbReference>
<dbReference type="Pfam" id="PF17775">
    <property type="entry name" value="YchJ_M-like"/>
    <property type="match status" value="1"/>
</dbReference>
<dbReference type="RefSeq" id="WP_124341271.1">
    <property type="nucleotide sequence ID" value="NZ_BHYL01000024.1"/>
</dbReference>
<comment type="similarity">
    <text evidence="1">Belongs to the UPF0225 family.</text>
</comment>
<organism evidence="3 4">
    <name type="scientific">Cellulomonas algicola</name>
    <dbReference type="NCBI Taxonomy" id="2071633"/>
    <lineage>
        <taxon>Bacteria</taxon>
        <taxon>Bacillati</taxon>
        <taxon>Actinomycetota</taxon>
        <taxon>Actinomycetes</taxon>
        <taxon>Micrococcales</taxon>
        <taxon>Cellulomonadaceae</taxon>
        <taxon>Cellulomonas</taxon>
    </lineage>
</organism>
<dbReference type="AlphaFoldDB" id="A0A401UVM5"/>
<gene>
    <name evidence="3" type="ORF">CTKZ_02800</name>
</gene>
<evidence type="ECO:0000313" key="3">
    <source>
        <dbReference type="EMBL" id="GCD18718.1"/>
    </source>
</evidence>
<dbReference type="Proteomes" id="UP000288246">
    <property type="component" value="Unassembled WGS sequence"/>
</dbReference>
<sequence>MTGSTRPSDDSRCPCGTGLVLGECCGPTLDGRPAPTAEALMRSRFTAFAVGDAAYLRATWHASTRPRDLVLDDDVEWRSLEIRATSAGGPFDDAGVVEFVARYREGGVRGALHETSRFVREGGRWSYVDGTLSP</sequence>
<dbReference type="Gene3D" id="3.10.450.50">
    <property type="match status" value="1"/>
</dbReference>